<protein>
    <submittedName>
        <fullName evidence="1">Uncharacterized protein</fullName>
    </submittedName>
</protein>
<name>A0A2T8IKZ7_9POAL</name>
<dbReference type="AlphaFoldDB" id="A0A2T8IKZ7"/>
<organism evidence="1">
    <name type="scientific">Panicum hallii</name>
    <dbReference type="NCBI Taxonomy" id="206008"/>
    <lineage>
        <taxon>Eukaryota</taxon>
        <taxon>Viridiplantae</taxon>
        <taxon>Streptophyta</taxon>
        <taxon>Embryophyta</taxon>
        <taxon>Tracheophyta</taxon>
        <taxon>Spermatophyta</taxon>
        <taxon>Magnoliopsida</taxon>
        <taxon>Liliopsida</taxon>
        <taxon>Poales</taxon>
        <taxon>Poaceae</taxon>
        <taxon>PACMAD clade</taxon>
        <taxon>Panicoideae</taxon>
        <taxon>Panicodae</taxon>
        <taxon>Paniceae</taxon>
        <taxon>Panicinae</taxon>
        <taxon>Panicum</taxon>
        <taxon>Panicum sect. Panicum</taxon>
    </lineage>
</organism>
<reference evidence="1" key="1">
    <citation type="submission" date="2018-04" db="EMBL/GenBank/DDBJ databases">
        <title>WGS assembly of Panicum hallii.</title>
        <authorList>
            <person name="Lovell J."/>
            <person name="Jenkins J."/>
            <person name="Lowry D."/>
            <person name="Mamidi S."/>
            <person name="Sreedasyam A."/>
            <person name="Weng X."/>
            <person name="Barry K."/>
            <person name="Bonette J."/>
            <person name="Campitelli B."/>
            <person name="Daum C."/>
            <person name="Gordon S."/>
            <person name="Gould B."/>
            <person name="Lipzen A."/>
            <person name="Macqueen A."/>
            <person name="Palacio-Mejia J."/>
            <person name="Plott C."/>
            <person name="Shakirov E."/>
            <person name="Shu S."/>
            <person name="Yoshinaga Y."/>
            <person name="Zane M."/>
            <person name="Rokhsar D."/>
            <person name="Grimwood J."/>
            <person name="Schmutz J."/>
            <person name="Juenger T."/>
        </authorList>
    </citation>
    <scope>NUCLEOTIDE SEQUENCE [LARGE SCALE GENOMIC DNA]</scope>
    <source>
        <strain evidence="1">FIL2</strain>
    </source>
</reference>
<dbReference type="Proteomes" id="UP000243499">
    <property type="component" value="Chromosome 5"/>
</dbReference>
<dbReference type="Gramene" id="PVH38343">
    <property type="protein sequence ID" value="PVH38343"/>
    <property type="gene ID" value="PAHAL_5G238300"/>
</dbReference>
<gene>
    <name evidence="1" type="ORF">PAHAL_5G238300</name>
</gene>
<dbReference type="EMBL" id="CM008050">
    <property type="protein sequence ID" value="PVH38343.1"/>
    <property type="molecule type" value="Genomic_DNA"/>
</dbReference>
<sequence>MARRENDEKGQAARENRRRHGDLLVFTILIRDTKLLETPSCARLVVLFFFVFLGNAPTGASRHALSHRTQMDACVPQRRPSVYLFSQTFLLPPESYFLPARLPRISSDISLRSYRQPWLQRRRVPRYPRGPTA</sequence>
<evidence type="ECO:0000313" key="1">
    <source>
        <dbReference type="EMBL" id="PVH38343.1"/>
    </source>
</evidence>
<proteinExistence type="predicted"/>
<accession>A0A2T8IKZ7</accession>